<organism evidence="2 3">
    <name type="scientific">Halospeciosus flavus</name>
    <dbReference type="NCBI Taxonomy" id="3032283"/>
    <lineage>
        <taxon>Archaea</taxon>
        <taxon>Methanobacteriati</taxon>
        <taxon>Methanobacteriota</taxon>
        <taxon>Stenosarchaea group</taxon>
        <taxon>Halobacteria</taxon>
        <taxon>Halobacteriales</taxon>
        <taxon>Halobacteriaceae</taxon>
        <taxon>Halospeciosus</taxon>
    </lineage>
</organism>
<gene>
    <name evidence="2" type="ORF">ACFQJ9_11015</name>
</gene>
<accession>A0ABD5Z4M1</accession>
<keyword evidence="1" id="KW-0472">Membrane</keyword>
<keyword evidence="3" id="KW-1185">Reference proteome</keyword>
<dbReference type="EMBL" id="JBHTAR010000011">
    <property type="protein sequence ID" value="MFC7199930.1"/>
    <property type="molecule type" value="Genomic_DNA"/>
</dbReference>
<comment type="caution">
    <text evidence="2">The sequence shown here is derived from an EMBL/GenBank/DDBJ whole genome shotgun (WGS) entry which is preliminary data.</text>
</comment>
<proteinExistence type="predicted"/>
<protein>
    <submittedName>
        <fullName evidence="2">Uncharacterized protein</fullName>
    </submittedName>
</protein>
<dbReference type="Pfam" id="PF23928">
    <property type="entry name" value="DUF7266"/>
    <property type="match status" value="1"/>
</dbReference>
<dbReference type="InterPro" id="IPR055690">
    <property type="entry name" value="DUF7266"/>
</dbReference>
<dbReference type="RefSeq" id="WP_279529852.1">
    <property type="nucleotide sequence ID" value="NZ_CP122312.1"/>
</dbReference>
<evidence type="ECO:0000313" key="3">
    <source>
        <dbReference type="Proteomes" id="UP001596447"/>
    </source>
</evidence>
<keyword evidence="1" id="KW-1133">Transmembrane helix</keyword>
<sequence>MADVSGRRRSRGVSTTVGYILNLTVALLLVTSLLAAAGTFVGDQRERAIADGLQVSGTQLAGALESVDRLAATGDDARLVVSLPPSVAGRNYRIQVRERSLVLTTENPAVRVVVEFQTDADVATKTVSGGRVVVALDAGANRLEVFATDE</sequence>
<evidence type="ECO:0000313" key="2">
    <source>
        <dbReference type="EMBL" id="MFC7199930.1"/>
    </source>
</evidence>
<dbReference type="AlphaFoldDB" id="A0ABD5Z4M1"/>
<feature type="transmembrane region" description="Helical" evidence="1">
    <location>
        <begin position="20"/>
        <end position="41"/>
    </location>
</feature>
<evidence type="ECO:0000256" key="1">
    <source>
        <dbReference type="SAM" id="Phobius"/>
    </source>
</evidence>
<name>A0ABD5Z4M1_9EURY</name>
<keyword evidence="1" id="KW-0812">Transmembrane</keyword>
<reference evidence="2 3" key="1">
    <citation type="journal article" date="2019" name="Int. J. Syst. Evol. Microbiol.">
        <title>The Global Catalogue of Microorganisms (GCM) 10K type strain sequencing project: providing services to taxonomists for standard genome sequencing and annotation.</title>
        <authorList>
            <consortium name="The Broad Institute Genomics Platform"/>
            <consortium name="The Broad Institute Genome Sequencing Center for Infectious Disease"/>
            <person name="Wu L."/>
            <person name="Ma J."/>
        </authorList>
    </citation>
    <scope>NUCLEOTIDE SEQUENCE [LARGE SCALE GENOMIC DNA]</scope>
    <source>
        <strain evidence="2 3">XZGYJ-43</strain>
    </source>
</reference>
<dbReference type="Proteomes" id="UP001596447">
    <property type="component" value="Unassembled WGS sequence"/>
</dbReference>